<comment type="caution">
    <text evidence="2">The sequence shown here is derived from an EMBL/GenBank/DDBJ whole genome shotgun (WGS) entry which is preliminary data.</text>
</comment>
<feature type="region of interest" description="Disordered" evidence="1">
    <location>
        <begin position="56"/>
        <end position="168"/>
    </location>
</feature>
<dbReference type="Pfam" id="PF07004">
    <property type="entry name" value="SHIPPO-rpt"/>
    <property type="match status" value="6"/>
</dbReference>
<dbReference type="OrthoDB" id="429991at2759"/>
<organism evidence="2 3">
    <name type="scientific">Giardia duodenalis assemblage B</name>
    <dbReference type="NCBI Taxonomy" id="1394984"/>
    <lineage>
        <taxon>Eukaryota</taxon>
        <taxon>Metamonada</taxon>
        <taxon>Diplomonadida</taxon>
        <taxon>Hexamitidae</taxon>
        <taxon>Giardiinae</taxon>
        <taxon>Giardia</taxon>
    </lineage>
</organism>
<dbReference type="PANTHER" id="PTHR21580:SF28">
    <property type="entry name" value="BOREALIN N-TERMINAL DOMAIN-CONTAINING PROTEIN-RELATED"/>
    <property type="match status" value="1"/>
</dbReference>
<dbReference type="InterPro" id="IPR051291">
    <property type="entry name" value="CIMAP"/>
</dbReference>
<reference evidence="2 3" key="1">
    <citation type="journal article" date="2015" name="Mol. Biochem. Parasitol.">
        <title>Identification of polymorphic genes for use in assemblage B genotyping assays through comparative genomics of multiple assemblage B Giardia duodenalis isolates.</title>
        <authorList>
            <person name="Wielinga C."/>
            <person name="Thompson R.C."/>
            <person name="Monis P."/>
            <person name="Ryan U."/>
        </authorList>
    </citation>
    <scope>NUCLEOTIDE SEQUENCE [LARGE SCALE GENOMIC DNA]</scope>
    <source>
        <strain evidence="2 3">BAH15c1</strain>
    </source>
</reference>
<gene>
    <name evidence="2" type="ORF">QR46_1562</name>
</gene>
<dbReference type="InterPro" id="IPR010736">
    <property type="entry name" value="SHIPPO-rpt"/>
</dbReference>
<dbReference type="AlphaFoldDB" id="A0A132NWI8"/>
<dbReference type="EMBL" id="JXTI01000032">
    <property type="protein sequence ID" value="KWX14440.1"/>
    <property type="molecule type" value="Genomic_DNA"/>
</dbReference>
<feature type="compositionally biased region" description="Polar residues" evidence="1">
    <location>
        <begin position="81"/>
        <end position="93"/>
    </location>
</feature>
<dbReference type="VEuPathDB" id="GiardiaDB:QR46_1562"/>
<evidence type="ECO:0000313" key="3">
    <source>
        <dbReference type="Proteomes" id="UP000070089"/>
    </source>
</evidence>
<name>A0A132NWI8_GIAIN</name>
<evidence type="ECO:0000256" key="1">
    <source>
        <dbReference type="SAM" id="MobiDB-lite"/>
    </source>
</evidence>
<accession>A0A132NWI8</accession>
<sequence length="312" mass="33865">MKFTANFFKKTLNNLLHAMPKWNDILSIGPGPGGYCPKSTNNGPCFTIQRRYNTSAMESSPGPADYTPILHNSGPAFTMSRRLSQSSAQSTPGPSDYHGDTLALRHRSPTYRFSTQPRRAQSALLRERSPGPADYHIPSLAVTRRSARASSLSGRPRSPPQDITPGPGDYQVNMAPLQPRIHGGTIGIRNVLSSAARALSLSTPVPGPADYNPTVPTRWSSSSAFTFGSRYKHTTETLGPGPAGYHPRLLRRTAPAFTIQQKGRSFTEVCAGMQTISPGPADYHVGSLVLTTRRAPAFSLSGRHYIYQNTVT</sequence>
<dbReference type="PANTHER" id="PTHR21580">
    <property type="entry name" value="SHIPPO-1-RELATED"/>
    <property type="match status" value="1"/>
</dbReference>
<evidence type="ECO:0000313" key="2">
    <source>
        <dbReference type="EMBL" id="KWX14440.1"/>
    </source>
</evidence>
<protein>
    <submittedName>
        <fullName evidence="2">H-SHIPPO 1</fullName>
    </submittedName>
</protein>
<proteinExistence type="predicted"/>
<dbReference type="Proteomes" id="UP000070089">
    <property type="component" value="Unassembled WGS sequence"/>
</dbReference>